<evidence type="ECO:0000313" key="6">
    <source>
        <dbReference type="Proteomes" id="UP000799772"/>
    </source>
</evidence>
<name>A0A9P4M7C2_9PEZI</name>
<dbReference type="Proteomes" id="UP000799772">
    <property type="component" value="Unassembled WGS sequence"/>
</dbReference>
<accession>A0A9P4M7C2</accession>
<dbReference type="SUPFAM" id="SSF110857">
    <property type="entry name" value="Gamma-glutamyl cyclotransferase-like"/>
    <property type="match status" value="1"/>
</dbReference>
<keyword evidence="6" id="KW-1185">Reference proteome</keyword>
<comment type="caution">
    <text evidence="5">The sequence shown here is derived from an EMBL/GenBank/DDBJ whole genome shotgun (WGS) entry which is preliminary data.</text>
</comment>
<dbReference type="OrthoDB" id="3262926at2759"/>
<dbReference type="InterPro" id="IPR013024">
    <property type="entry name" value="GGCT-like"/>
</dbReference>
<gene>
    <name evidence="5" type="ORF">NA57DRAFT_79392</name>
</gene>
<reference evidence="5" key="1">
    <citation type="journal article" date="2020" name="Stud. Mycol.">
        <title>101 Dothideomycetes genomes: a test case for predicting lifestyles and emergence of pathogens.</title>
        <authorList>
            <person name="Haridas S."/>
            <person name="Albert R."/>
            <person name="Binder M."/>
            <person name="Bloem J."/>
            <person name="Labutti K."/>
            <person name="Salamov A."/>
            <person name="Andreopoulos B."/>
            <person name="Baker S."/>
            <person name="Barry K."/>
            <person name="Bills G."/>
            <person name="Bluhm B."/>
            <person name="Cannon C."/>
            <person name="Castanera R."/>
            <person name="Culley D."/>
            <person name="Daum C."/>
            <person name="Ezra D."/>
            <person name="Gonzalez J."/>
            <person name="Henrissat B."/>
            <person name="Kuo A."/>
            <person name="Liang C."/>
            <person name="Lipzen A."/>
            <person name="Lutzoni F."/>
            <person name="Magnuson J."/>
            <person name="Mondo S."/>
            <person name="Nolan M."/>
            <person name="Ohm R."/>
            <person name="Pangilinan J."/>
            <person name="Park H.-J."/>
            <person name="Ramirez L."/>
            <person name="Alfaro M."/>
            <person name="Sun H."/>
            <person name="Tritt A."/>
            <person name="Yoshinaga Y."/>
            <person name="Zwiers L.-H."/>
            <person name="Turgeon B."/>
            <person name="Goodwin S."/>
            <person name="Spatafora J."/>
            <person name="Crous P."/>
            <person name="Grigoriev I."/>
        </authorList>
    </citation>
    <scope>NUCLEOTIDE SEQUENCE</scope>
    <source>
        <strain evidence="5">CBS 133067</strain>
    </source>
</reference>
<comment type="similarity">
    <text evidence="1">Belongs to the gamma-glutamylcyclotransferase family.</text>
</comment>
<dbReference type="CDD" id="cd06661">
    <property type="entry name" value="GGCT_like"/>
    <property type="match status" value="1"/>
</dbReference>
<dbReference type="Gene3D" id="3.10.490.10">
    <property type="entry name" value="Gamma-glutamyl cyclotransferase-like"/>
    <property type="match status" value="1"/>
</dbReference>
<dbReference type="AlphaFoldDB" id="A0A9P4M7C2"/>
<proteinExistence type="inferred from homology"/>
<evidence type="ECO:0000259" key="4">
    <source>
        <dbReference type="Pfam" id="PF06094"/>
    </source>
</evidence>
<dbReference type="EMBL" id="ML978131">
    <property type="protein sequence ID" value="KAF2095679.1"/>
    <property type="molecule type" value="Genomic_DNA"/>
</dbReference>
<dbReference type="PANTHER" id="PTHR31544">
    <property type="entry name" value="AIG2-LIKE PROTEIN D"/>
    <property type="match status" value="1"/>
</dbReference>
<evidence type="ECO:0000256" key="1">
    <source>
        <dbReference type="ARBA" id="ARBA00008861"/>
    </source>
</evidence>
<evidence type="ECO:0000313" key="5">
    <source>
        <dbReference type="EMBL" id="KAF2095679.1"/>
    </source>
</evidence>
<dbReference type="InterPro" id="IPR045038">
    <property type="entry name" value="AIG2-like"/>
</dbReference>
<dbReference type="PANTHER" id="PTHR31544:SF4">
    <property type="entry name" value="GAMMA-GLUTAMYLCYCLOTRANSFERASE-RELATED"/>
    <property type="match status" value="1"/>
</dbReference>
<dbReference type="InterPro" id="IPR036568">
    <property type="entry name" value="GGCT-like_sf"/>
</dbReference>
<sequence>MDSILDELEEMASGVAGEVPAADEEAIERWRYLFSYSSKEVERRIEQFRSNLNGSRILDFHWESVRIRESTDAHNLESYEYSLKLKSEAANDTAVRDIAGLVSLPEVISGTGNAVHKIRIIPGLPSEPEIDPGRMAARKDLCPSSRCPTLGLDTTLPQFRLPHDHALVKPAQDQCQVFYFVYGTLTDPERLTRLLSLSEDLMLSPATVRGEVLQNWGAKYKALVDGPESSSVSGSTYEVAHKEHEDALCRYETEMYEVLRCDIVMLDTERVVKGLTLWFVRQEFLD</sequence>
<dbReference type="InterPro" id="IPR009288">
    <property type="entry name" value="AIG2-like_dom"/>
</dbReference>
<keyword evidence="2" id="KW-0808">Transferase</keyword>
<evidence type="ECO:0000256" key="3">
    <source>
        <dbReference type="ARBA" id="ARBA00030602"/>
    </source>
</evidence>
<dbReference type="Pfam" id="PF06094">
    <property type="entry name" value="GGACT"/>
    <property type="match status" value="1"/>
</dbReference>
<evidence type="ECO:0000256" key="2">
    <source>
        <dbReference type="ARBA" id="ARBA00022679"/>
    </source>
</evidence>
<protein>
    <recommendedName>
        <fullName evidence="3">Putative gamma-glutamylcyclotransferase</fullName>
    </recommendedName>
</protein>
<feature type="domain" description="Gamma-glutamylcyclotransferase AIG2-like" evidence="4">
    <location>
        <begin position="179"/>
        <end position="275"/>
    </location>
</feature>
<organism evidence="5 6">
    <name type="scientific">Rhizodiscina lignyota</name>
    <dbReference type="NCBI Taxonomy" id="1504668"/>
    <lineage>
        <taxon>Eukaryota</taxon>
        <taxon>Fungi</taxon>
        <taxon>Dikarya</taxon>
        <taxon>Ascomycota</taxon>
        <taxon>Pezizomycotina</taxon>
        <taxon>Dothideomycetes</taxon>
        <taxon>Pleosporomycetidae</taxon>
        <taxon>Aulographales</taxon>
        <taxon>Rhizodiscinaceae</taxon>
        <taxon>Rhizodiscina</taxon>
    </lineage>
</organism>
<dbReference type="GO" id="GO:0016740">
    <property type="term" value="F:transferase activity"/>
    <property type="evidence" value="ECO:0007669"/>
    <property type="project" value="UniProtKB-KW"/>
</dbReference>